<dbReference type="AlphaFoldDB" id="A0AAE3GFP0"/>
<protein>
    <recommendedName>
        <fullName evidence="3">DUF892 family protein</fullName>
    </recommendedName>
</protein>
<evidence type="ECO:0000313" key="2">
    <source>
        <dbReference type="Proteomes" id="UP001206128"/>
    </source>
</evidence>
<comment type="caution">
    <text evidence="1">The sequence shown here is derived from an EMBL/GenBank/DDBJ whole genome shotgun (WGS) entry which is preliminary data.</text>
</comment>
<keyword evidence="2" id="KW-1185">Reference proteome</keyword>
<dbReference type="RefSeq" id="WP_253772372.1">
    <property type="nucleotide sequence ID" value="NZ_JAMTCK010000007.1"/>
</dbReference>
<evidence type="ECO:0008006" key="3">
    <source>
        <dbReference type="Google" id="ProtNLM"/>
    </source>
</evidence>
<dbReference type="Proteomes" id="UP001206128">
    <property type="component" value="Unassembled WGS sequence"/>
</dbReference>
<gene>
    <name evidence="1" type="ORF">LX83_003337</name>
</gene>
<accession>A0AAE3GFP0</accession>
<sequence>MYLNTCLRLLHDAEQRLAESFRQVARGHRAEADLAALADLLADQCCDHLAELAPLVRRYREQPTDEPERPPLAALSGVRSGPLGLVRDLQDLYLLASFVAITWTLLRQAGQTIHDAEILHAVDWCQAQTDEQLAWLRTRLAEAAPQALIAS</sequence>
<reference evidence="1" key="1">
    <citation type="submission" date="2022-06" db="EMBL/GenBank/DDBJ databases">
        <title>Genomic Encyclopedia of Archaeal and Bacterial Type Strains, Phase II (KMG-II): from individual species to whole genera.</title>
        <authorList>
            <person name="Goeker M."/>
        </authorList>
    </citation>
    <scope>NUCLEOTIDE SEQUENCE</scope>
    <source>
        <strain evidence="1">DSM 43935</strain>
    </source>
</reference>
<proteinExistence type="predicted"/>
<name>A0AAE3GFP0_9PSEU</name>
<organism evidence="1 2">
    <name type="scientific">Goodfellowiella coeruleoviolacea</name>
    <dbReference type="NCBI Taxonomy" id="334858"/>
    <lineage>
        <taxon>Bacteria</taxon>
        <taxon>Bacillati</taxon>
        <taxon>Actinomycetota</taxon>
        <taxon>Actinomycetes</taxon>
        <taxon>Pseudonocardiales</taxon>
        <taxon>Pseudonocardiaceae</taxon>
        <taxon>Goodfellowiella</taxon>
    </lineage>
</organism>
<evidence type="ECO:0000313" key="1">
    <source>
        <dbReference type="EMBL" id="MCP2166469.1"/>
    </source>
</evidence>
<dbReference type="EMBL" id="JAMTCK010000007">
    <property type="protein sequence ID" value="MCP2166469.1"/>
    <property type="molecule type" value="Genomic_DNA"/>
</dbReference>